<reference evidence="6 7" key="1">
    <citation type="journal article" date="2016" name="Nat. Commun.">
        <title>Ectomycorrhizal ecology is imprinted in the genome of the dominant symbiotic fungus Cenococcum geophilum.</title>
        <authorList>
            <consortium name="DOE Joint Genome Institute"/>
            <person name="Peter M."/>
            <person name="Kohler A."/>
            <person name="Ohm R.A."/>
            <person name="Kuo A."/>
            <person name="Krutzmann J."/>
            <person name="Morin E."/>
            <person name="Arend M."/>
            <person name="Barry K.W."/>
            <person name="Binder M."/>
            <person name="Choi C."/>
            <person name="Clum A."/>
            <person name="Copeland A."/>
            <person name="Grisel N."/>
            <person name="Haridas S."/>
            <person name="Kipfer T."/>
            <person name="LaButti K."/>
            <person name="Lindquist E."/>
            <person name="Lipzen A."/>
            <person name="Maire R."/>
            <person name="Meier B."/>
            <person name="Mihaltcheva S."/>
            <person name="Molinier V."/>
            <person name="Murat C."/>
            <person name="Poggeler S."/>
            <person name="Quandt C.A."/>
            <person name="Sperisen C."/>
            <person name="Tritt A."/>
            <person name="Tisserant E."/>
            <person name="Crous P.W."/>
            <person name="Henrissat B."/>
            <person name="Nehls U."/>
            <person name="Egli S."/>
            <person name="Spatafora J.W."/>
            <person name="Grigoriev I.V."/>
            <person name="Martin F.M."/>
        </authorList>
    </citation>
    <scope>NUCLEOTIDE SEQUENCE [LARGE SCALE GENOMIC DNA]</scope>
    <source>
        <strain evidence="6 7">CBS 207.34</strain>
    </source>
</reference>
<dbReference type="OrthoDB" id="5428863at2759"/>
<dbReference type="PANTHER" id="PTHR24198">
    <property type="entry name" value="ANKYRIN REPEAT AND PROTEIN KINASE DOMAIN-CONTAINING PROTEIN"/>
    <property type="match status" value="1"/>
</dbReference>
<name>A0A8E2EP40_9PEZI</name>
<dbReference type="SUPFAM" id="SSF48403">
    <property type="entry name" value="Ankyrin repeat"/>
    <property type="match status" value="1"/>
</dbReference>
<evidence type="ECO:0000256" key="2">
    <source>
        <dbReference type="ARBA" id="ARBA00023043"/>
    </source>
</evidence>
<evidence type="ECO:0000256" key="1">
    <source>
        <dbReference type="ARBA" id="ARBA00022737"/>
    </source>
</evidence>
<gene>
    <name evidence="6" type="ORF">AOQ84DRAFT_383362</name>
</gene>
<evidence type="ECO:0000256" key="4">
    <source>
        <dbReference type="SAM" id="MobiDB-lite"/>
    </source>
</evidence>
<keyword evidence="2 3" id="KW-0040">ANK repeat</keyword>
<keyword evidence="7" id="KW-1185">Reference proteome</keyword>
<dbReference type="PROSITE" id="PS50297">
    <property type="entry name" value="ANK_REP_REGION"/>
    <property type="match status" value="2"/>
</dbReference>
<dbReference type="InterPro" id="IPR036770">
    <property type="entry name" value="Ankyrin_rpt-contain_sf"/>
</dbReference>
<proteinExistence type="predicted"/>
<dbReference type="Pfam" id="PF06985">
    <property type="entry name" value="HET"/>
    <property type="match status" value="1"/>
</dbReference>
<dbReference type="InterPro" id="IPR010730">
    <property type="entry name" value="HET"/>
</dbReference>
<dbReference type="InterPro" id="IPR002110">
    <property type="entry name" value="Ankyrin_rpt"/>
</dbReference>
<dbReference type="PROSITE" id="PS50088">
    <property type="entry name" value="ANK_REPEAT"/>
    <property type="match status" value="2"/>
</dbReference>
<feature type="repeat" description="ANK" evidence="3">
    <location>
        <begin position="240"/>
        <end position="273"/>
    </location>
</feature>
<dbReference type="Gene3D" id="1.25.40.20">
    <property type="entry name" value="Ankyrin repeat-containing domain"/>
    <property type="match status" value="1"/>
</dbReference>
<feature type="compositionally biased region" description="Basic and acidic residues" evidence="4">
    <location>
        <begin position="32"/>
        <end position="50"/>
    </location>
</feature>
<dbReference type="Pfam" id="PF12796">
    <property type="entry name" value="Ank_2"/>
    <property type="match status" value="1"/>
</dbReference>
<evidence type="ECO:0000256" key="3">
    <source>
        <dbReference type="PROSITE-ProRule" id="PRU00023"/>
    </source>
</evidence>
<keyword evidence="1" id="KW-0677">Repeat</keyword>
<dbReference type="AlphaFoldDB" id="A0A8E2EP40"/>
<evidence type="ECO:0000313" key="6">
    <source>
        <dbReference type="EMBL" id="OCL01783.1"/>
    </source>
</evidence>
<sequence>MEADSLSTAARISAVIELSTQAVKHISTAAEPTKEHKRLREELKEGESNKNSHPSLESPVDEKEEAEKITGTIRPEEDSLVLALTDDSRKLIQVIKKSVGENGSLHEPAALSEAVKETSRDSQSRWSALKDDLARVHGPHTGLKDGADPFYDYATHSWRHHARNVSPLYQEIIDFLEFQVKVEASSRALVTTKQHSSHSDYSQKFPRQTEEIHMIAYCRVKNMLSALLEKQAGINTRDDYGRTPLLWTAQTGQETVVALLLANDGVDLNSRDNEGRTPLPLAAENGHEVVVELLLAKDGIDPDSQDDNGQTPLSWAAQSYLGDKVVGLLLMKDSINPDHKNERGRTPLSSAAKRGLEKRHEAVVKLLVGENVEDVEDAVNALCKDSNWALPYANENSLIPYQDSDASSNDAGHLHFGLGWADTVFLAITRRFARDYTPIGEILEDILRSGLISRVGSNSPNGSRAITVHRLLDKKIDFGMLRGWIDCCIANHSGRCNSWVLKPMPALKLIDCSARKVIVPPTTIPFVALGYVWGPLLEDSNTEEQDQPDKVEIVVEDAIRVTLELGHSYLWVDRHCIREQDKAKMHEQLQNMNFMYQNAGITIIAAAGQDSSFGLPGASCRARLPQPYAQIKGHILTSIPPDPKCGIMDSVWTTMGMDIPRRFFFLDDVWCSRNIKSHMDVRE</sequence>
<dbReference type="Proteomes" id="UP000250140">
    <property type="component" value="Unassembled WGS sequence"/>
</dbReference>
<organism evidence="6 7">
    <name type="scientific">Glonium stellatum</name>
    <dbReference type="NCBI Taxonomy" id="574774"/>
    <lineage>
        <taxon>Eukaryota</taxon>
        <taxon>Fungi</taxon>
        <taxon>Dikarya</taxon>
        <taxon>Ascomycota</taxon>
        <taxon>Pezizomycotina</taxon>
        <taxon>Dothideomycetes</taxon>
        <taxon>Pleosporomycetidae</taxon>
        <taxon>Gloniales</taxon>
        <taxon>Gloniaceae</taxon>
        <taxon>Glonium</taxon>
    </lineage>
</organism>
<feature type="domain" description="Heterokaryon incompatibility" evidence="5">
    <location>
        <begin position="526"/>
        <end position="630"/>
    </location>
</feature>
<feature type="region of interest" description="Disordered" evidence="4">
    <location>
        <begin position="27"/>
        <end position="74"/>
    </location>
</feature>
<evidence type="ECO:0000259" key="5">
    <source>
        <dbReference type="Pfam" id="PF06985"/>
    </source>
</evidence>
<dbReference type="EMBL" id="KV751061">
    <property type="protein sequence ID" value="OCL01783.1"/>
    <property type="molecule type" value="Genomic_DNA"/>
</dbReference>
<dbReference type="SMART" id="SM00248">
    <property type="entry name" value="ANK"/>
    <property type="match status" value="4"/>
</dbReference>
<protein>
    <recommendedName>
        <fullName evidence="5">Heterokaryon incompatibility domain-containing protein</fullName>
    </recommendedName>
</protein>
<dbReference type="PANTHER" id="PTHR24198:SF165">
    <property type="entry name" value="ANKYRIN REPEAT-CONTAINING PROTEIN-RELATED"/>
    <property type="match status" value="1"/>
</dbReference>
<feature type="repeat" description="ANK" evidence="3">
    <location>
        <begin position="274"/>
        <end position="307"/>
    </location>
</feature>
<evidence type="ECO:0000313" key="7">
    <source>
        <dbReference type="Proteomes" id="UP000250140"/>
    </source>
</evidence>
<accession>A0A8E2EP40</accession>